<dbReference type="SUPFAM" id="SSF54593">
    <property type="entry name" value="Glyoxalase/Bleomycin resistance protein/Dihydroxybiphenyl dioxygenase"/>
    <property type="match status" value="1"/>
</dbReference>
<dbReference type="OrthoDB" id="4548523at2"/>
<protein>
    <submittedName>
        <fullName evidence="2">VOC family protein</fullName>
    </submittedName>
</protein>
<dbReference type="PROSITE" id="PS51819">
    <property type="entry name" value="VOC"/>
    <property type="match status" value="1"/>
</dbReference>
<dbReference type="Gene3D" id="3.10.180.10">
    <property type="entry name" value="2,3-Dihydroxybiphenyl 1,2-Dioxygenase, domain 1"/>
    <property type="match status" value="1"/>
</dbReference>
<keyword evidence="3" id="KW-1185">Reference proteome</keyword>
<organism evidence="2 3">
    <name type="scientific">Nocardia stercoris</name>
    <dbReference type="NCBI Taxonomy" id="2483361"/>
    <lineage>
        <taxon>Bacteria</taxon>
        <taxon>Bacillati</taxon>
        <taxon>Actinomycetota</taxon>
        <taxon>Actinomycetes</taxon>
        <taxon>Mycobacteriales</taxon>
        <taxon>Nocardiaceae</taxon>
        <taxon>Nocardia</taxon>
    </lineage>
</organism>
<dbReference type="RefSeq" id="WP_122186330.1">
    <property type="nucleotide sequence ID" value="NZ_RFFH01000001.1"/>
</dbReference>
<evidence type="ECO:0000313" key="3">
    <source>
        <dbReference type="Proteomes" id="UP000279275"/>
    </source>
</evidence>
<dbReference type="Proteomes" id="UP000279275">
    <property type="component" value="Unassembled WGS sequence"/>
</dbReference>
<name>A0A3M2LE81_9NOCA</name>
<sequence>MLRGLSTTTVFATDVDAATAWYSEFLGAAPYFTRAIDGATAYAEFRIGDHQHELGIIDARFAPHPTGASGALVYWHVDDVPATLERLRALGATDHEQLVERGPGFVTASMVDPFGNVLAVMYNRHYLDMLA</sequence>
<comment type="caution">
    <text evidence="2">The sequence shown here is derived from an EMBL/GenBank/DDBJ whole genome shotgun (WGS) entry which is preliminary data.</text>
</comment>
<gene>
    <name evidence="2" type="ORF">EBN03_03500</name>
</gene>
<dbReference type="EMBL" id="RFFH01000001">
    <property type="protein sequence ID" value="RMI35356.1"/>
    <property type="molecule type" value="Genomic_DNA"/>
</dbReference>
<feature type="domain" description="VOC" evidence="1">
    <location>
        <begin position="4"/>
        <end position="123"/>
    </location>
</feature>
<dbReference type="AlphaFoldDB" id="A0A3M2LE81"/>
<dbReference type="Pfam" id="PF00903">
    <property type="entry name" value="Glyoxalase"/>
    <property type="match status" value="1"/>
</dbReference>
<accession>A0A3M2LE81</accession>
<evidence type="ECO:0000313" key="2">
    <source>
        <dbReference type="EMBL" id="RMI35356.1"/>
    </source>
</evidence>
<dbReference type="InterPro" id="IPR029068">
    <property type="entry name" value="Glyas_Bleomycin-R_OHBP_Dase"/>
</dbReference>
<reference evidence="2 3" key="1">
    <citation type="submission" date="2018-10" db="EMBL/GenBank/DDBJ databases">
        <title>Isolation from cow dung.</title>
        <authorList>
            <person name="Ling L."/>
        </authorList>
    </citation>
    <scope>NUCLEOTIDE SEQUENCE [LARGE SCALE GENOMIC DNA]</scope>
    <source>
        <strain evidence="2 3">NEAU-LL90</strain>
    </source>
</reference>
<proteinExistence type="predicted"/>
<dbReference type="InterPro" id="IPR004360">
    <property type="entry name" value="Glyas_Fos-R_dOase_dom"/>
</dbReference>
<dbReference type="InterPro" id="IPR037523">
    <property type="entry name" value="VOC_core"/>
</dbReference>
<dbReference type="CDD" id="cd06587">
    <property type="entry name" value="VOC"/>
    <property type="match status" value="1"/>
</dbReference>
<evidence type="ECO:0000259" key="1">
    <source>
        <dbReference type="PROSITE" id="PS51819"/>
    </source>
</evidence>